<reference evidence="2 3" key="1">
    <citation type="submission" date="2019-08" db="EMBL/GenBank/DDBJ databases">
        <title>Professor.</title>
        <authorList>
            <person name="Park J.S."/>
        </authorList>
    </citation>
    <scope>NUCLEOTIDE SEQUENCE [LARGE SCALE GENOMIC DNA]</scope>
    <source>
        <strain evidence="2 3">176CP5-101</strain>
    </source>
</reference>
<keyword evidence="3" id="KW-1185">Reference proteome</keyword>
<keyword evidence="1" id="KW-1133">Transmembrane helix</keyword>
<evidence type="ECO:0000256" key="1">
    <source>
        <dbReference type="SAM" id="Phobius"/>
    </source>
</evidence>
<keyword evidence="1" id="KW-0812">Transmembrane</keyword>
<name>A0A5C8V5J4_9FLAO</name>
<evidence type="ECO:0000313" key="2">
    <source>
        <dbReference type="EMBL" id="TXN36987.1"/>
    </source>
</evidence>
<gene>
    <name evidence="2" type="ORF">FVB32_01485</name>
</gene>
<accession>A0A5C8V5J4</accession>
<dbReference type="EMBL" id="VRUR01000001">
    <property type="protein sequence ID" value="TXN36987.1"/>
    <property type="molecule type" value="Genomic_DNA"/>
</dbReference>
<dbReference type="AlphaFoldDB" id="A0A5C8V5J4"/>
<feature type="transmembrane region" description="Helical" evidence="1">
    <location>
        <begin position="6"/>
        <end position="22"/>
    </location>
</feature>
<organism evidence="2 3">
    <name type="scientific">Flagellimonas hymeniacidonis</name>
    <dbReference type="NCBI Taxonomy" id="2603628"/>
    <lineage>
        <taxon>Bacteria</taxon>
        <taxon>Pseudomonadati</taxon>
        <taxon>Bacteroidota</taxon>
        <taxon>Flavobacteriia</taxon>
        <taxon>Flavobacteriales</taxon>
        <taxon>Flavobacteriaceae</taxon>
        <taxon>Flagellimonas</taxon>
    </lineage>
</organism>
<evidence type="ECO:0000313" key="3">
    <source>
        <dbReference type="Proteomes" id="UP000321456"/>
    </source>
</evidence>
<comment type="caution">
    <text evidence="2">The sequence shown here is derived from an EMBL/GenBank/DDBJ whole genome shotgun (WGS) entry which is preliminary data.</text>
</comment>
<dbReference type="RefSeq" id="WP_147740820.1">
    <property type="nucleotide sequence ID" value="NZ_VRUR01000001.1"/>
</dbReference>
<sequence length="129" mass="14997">MEIIIGILGLIIAVLTFWYSFYKKPKEELLHLKAQFKATQKLSENLQVELENYIAKTNSADQPIFPNISFGSYLNEMKESYKENLSDELYNKLDNLNLSKSIIQSMIESLETQFSALQQIQIEIKMRGR</sequence>
<protein>
    <submittedName>
        <fullName evidence="2">Uncharacterized protein</fullName>
    </submittedName>
</protein>
<keyword evidence="1" id="KW-0472">Membrane</keyword>
<proteinExistence type="predicted"/>
<dbReference type="Proteomes" id="UP000321456">
    <property type="component" value="Unassembled WGS sequence"/>
</dbReference>